<feature type="region of interest" description="Disordered" evidence="1">
    <location>
        <begin position="164"/>
        <end position="212"/>
    </location>
</feature>
<feature type="compositionally biased region" description="Low complexity" evidence="1">
    <location>
        <begin position="168"/>
        <end position="178"/>
    </location>
</feature>
<feature type="region of interest" description="Disordered" evidence="1">
    <location>
        <begin position="389"/>
        <end position="434"/>
    </location>
</feature>
<name>A0A7S1N764_9EUGL</name>
<proteinExistence type="predicted"/>
<organism evidence="2">
    <name type="scientific">Eutreptiella gymnastica</name>
    <dbReference type="NCBI Taxonomy" id="73025"/>
    <lineage>
        <taxon>Eukaryota</taxon>
        <taxon>Discoba</taxon>
        <taxon>Euglenozoa</taxon>
        <taxon>Euglenida</taxon>
        <taxon>Spirocuta</taxon>
        <taxon>Euglenophyceae</taxon>
        <taxon>Eutreptiales</taxon>
        <taxon>Eutreptiaceae</taxon>
        <taxon>Eutreptiella</taxon>
    </lineage>
</organism>
<feature type="compositionally biased region" description="Polar residues" evidence="1">
    <location>
        <begin position="198"/>
        <end position="212"/>
    </location>
</feature>
<dbReference type="EMBL" id="HBGA01034142">
    <property type="protein sequence ID" value="CAD9001273.1"/>
    <property type="molecule type" value="Transcribed_RNA"/>
</dbReference>
<evidence type="ECO:0000313" key="2">
    <source>
        <dbReference type="EMBL" id="CAD9001273.1"/>
    </source>
</evidence>
<protein>
    <submittedName>
        <fullName evidence="2">Uncharacterized protein</fullName>
    </submittedName>
</protein>
<feature type="compositionally biased region" description="Polar residues" evidence="1">
    <location>
        <begin position="392"/>
        <end position="427"/>
    </location>
</feature>
<sequence>MPHDLDVHWTKVPSMEGISLSSLIEQVEQVIQYGIDMVCPDREYQEELDKTCSLLADVIAQMHHGIGESDQGGFEYSGAQGLSASDDDSLSALRDRLHPAAHAMMLQSKGLPLSGLFGKDDPGSSSKEVRSWKSYLKEQLQAEVPSDDEVFASEAFWPEAKSNSVAGDTTFSSSTDSTAAVPMPCSAPNGVRDHRAWQPTSKNVGSQTSPASEADLQYSTALTELFHELEQLVNCNQDNISFLTLTLHAMGRLVDSKEARQRLRHFFDALRHHQMSNMEHRPSLPGQERMSPGSVRCTPPSTVGCTAKHLSPSLFQTPQLDPRQFREQLDACATDASDGAASSSTCTPYSKNLVTPSPNVYFMQNLHLQSPNNPCQPHGMAVARRLAEATPQGLQAQARKNSPSVSHTVTKGVSNDVSRGTSTSTGMDSEDSEELEAGINHIECAYPPFDSTDDLVFDEADTYASEFKLQVACLQQIEQNTMPSTGCAPSLLSEDGDIPDSRKWGSMPPNADHQQVAGQLEAISQEFRQMQEFQIRLKQNGVDMDNIVAGGAFLNDDTGAHSLDSDD</sequence>
<evidence type="ECO:0000256" key="1">
    <source>
        <dbReference type="SAM" id="MobiDB-lite"/>
    </source>
</evidence>
<dbReference type="AlphaFoldDB" id="A0A7S1N764"/>
<gene>
    <name evidence="2" type="ORF">EGYM00392_LOCUS12349</name>
</gene>
<reference evidence="2" key="1">
    <citation type="submission" date="2021-01" db="EMBL/GenBank/DDBJ databases">
        <authorList>
            <person name="Corre E."/>
            <person name="Pelletier E."/>
            <person name="Niang G."/>
            <person name="Scheremetjew M."/>
            <person name="Finn R."/>
            <person name="Kale V."/>
            <person name="Holt S."/>
            <person name="Cochrane G."/>
            <person name="Meng A."/>
            <person name="Brown T."/>
            <person name="Cohen L."/>
        </authorList>
    </citation>
    <scope>NUCLEOTIDE SEQUENCE</scope>
    <source>
        <strain evidence="2">NIES-381</strain>
    </source>
</reference>
<accession>A0A7S1N764</accession>